<dbReference type="EMBL" id="LUGG01000056">
    <property type="protein sequence ID" value="OBZ65091.1"/>
    <property type="molecule type" value="Genomic_DNA"/>
</dbReference>
<dbReference type="AlphaFoldDB" id="A0A1C7LJY4"/>
<proteinExistence type="predicted"/>
<feature type="transmembrane region" description="Helical" evidence="1">
    <location>
        <begin position="20"/>
        <end position="38"/>
    </location>
</feature>
<gene>
    <name evidence="2" type="ORF">A0H81_14908</name>
</gene>
<evidence type="ECO:0000313" key="3">
    <source>
        <dbReference type="Proteomes" id="UP000092993"/>
    </source>
</evidence>
<dbReference type="OrthoDB" id="48988at2759"/>
<accession>A0A1C7LJY4</accession>
<sequence length="116" mass="13121">MSIVREELRLKSNLTTALRLNIVHIFILSMGALTSVAVDHLTLGHYRQLPPPAADRWAKFGHDGPLSNRRPSFKLLDAYYDADGNFNDMANYIMVPGKLDRKKAVRDQMIVATKQL</sequence>
<keyword evidence="3" id="KW-1185">Reference proteome</keyword>
<keyword evidence="1" id="KW-0812">Transmembrane</keyword>
<protein>
    <submittedName>
        <fullName evidence="2">Uncharacterized protein</fullName>
    </submittedName>
</protein>
<organism evidence="2 3">
    <name type="scientific">Grifola frondosa</name>
    <name type="common">Maitake</name>
    <name type="synonym">Polyporus frondosus</name>
    <dbReference type="NCBI Taxonomy" id="5627"/>
    <lineage>
        <taxon>Eukaryota</taxon>
        <taxon>Fungi</taxon>
        <taxon>Dikarya</taxon>
        <taxon>Basidiomycota</taxon>
        <taxon>Agaricomycotina</taxon>
        <taxon>Agaricomycetes</taxon>
        <taxon>Polyporales</taxon>
        <taxon>Grifolaceae</taxon>
        <taxon>Grifola</taxon>
    </lineage>
</organism>
<name>A0A1C7LJY4_GRIFR</name>
<reference evidence="2 3" key="1">
    <citation type="submission" date="2016-03" db="EMBL/GenBank/DDBJ databases">
        <title>Whole genome sequencing of Grifola frondosa 9006-11.</title>
        <authorList>
            <person name="Min B."/>
            <person name="Park H."/>
            <person name="Kim J.-G."/>
            <person name="Cho H."/>
            <person name="Oh Y.-L."/>
            <person name="Kong W.-S."/>
            <person name="Choi I.-G."/>
        </authorList>
    </citation>
    <scope>NUCLEOTIDE SEQUENCE [LARGE SCALE GENOMIC DNA]</scope>
    <source>
        <strain evidence="2 3">9006-11</strain>
    </source>
</reference>
<evidence type="ECO:0000313" key="2">
    <source>
        <dbReference type="EMBL" id="OBZ65091.1"/>
    </source>
</evidence>
<evidence type="ECO:0000256" key="1">
    <source>
        <dbReference type="SAM" id="Phobius"/>
    </source>
</evidence>
<dbReference type="Proteomes" id="UP000092993">
    <property type="component" value="Unassembled WGS sequence"/>
</dbReference>
<comment type="caution">
    <text evidence="2">The sequence shown here is derived from an EMBL/GenBank/DDBJ whole genome shotgun (WGS) entry which is preliminary data.</text>
</comment>
<keyword evidence="1" id="KW-1133">Transmembrane helix</keyword>
<keyword evidence="1" id="KW-0472">Membrane</keyword>